<name>A0A1R3HTF0_9ROSI</name>
<gene>
    <name evidence="3" type="ORF">COLO4_26932</name>
</gene>
<dbReference type="Pfam" id="PF00646">
    <property type="entry name" value="F-box"/>
    <property type="match status" value="1"/>
</dbReference>
<evidence type="ECO:0000256" key="1">
    <source>
        <dbReference type="SAM" id="MobiDB-lite"/>
    </source>
</evidence>
<comment type="caution">
    <text evidence="3">The sequence shown here is derived from an EMBL/GenBank/DDBJ whole genome shotgun (WGS) entry which is preliminary data.</text>
</comment>
<feature type="region of interest" description="Disordered" evidence="1">
    <location>
        <begin position="1"/>
        <end position="22"/>
    </location>
</feature>
<dbReference type="STRING" id="93759.A0A1R3HTF0"/>
<reference evidence="4" key="1">
    <citation type="submission" date="2013-09" db="EMBL/GenBank/DDBJ databases">
        <title>Corchorus olitorius genome sequencing.</title>
        <authorList>
            <person name="Alam M."/>
            <person name="Haque M.S."/>
            <person name="Islam M.S."/>
            <person name="Emdad E.M."/>
            <person name="Islam M.M."/>
            <person name="Ahmed B."/>
            <person name="Halim A."/>
            <person name="Hossen Q.M.M."/>
            <person name="Hossain M.Z."/>
            <person name="Ahmed R."/>
            <person name="Khan M.M."/>
            <person name="Islam R."/>
            <person name="Rashid M.M."/>
            <person name="Khan S.A."/>
            <person name="Rahman M.S."/>
            <person name="Alam M."/>
            <person name="Yahiya A.S."/>
            <person name="Khan M.S."/>
            <person name="Azam M.S."/>
            <person name="Haque T."/>
            <person name="Lashkar M.Z.H."/>
            <person name="Akhand A.I."/>
            <person name="Morshed G."/>
            <person name="Roy S."/>
            <person name="Uddin K.S."/>
            <person name="Rabeya T."/>
            <person name="Hossain A.S."/>
            <person name="Chowdhury A."/>
            <person name="Snigdha A.R."/>
            <person name="Mortoza M.S."/>
            <person name="Matin S.A."/>
            <person name="Hoque S.M.E."/>
            <person name="Islam M.K."/>
            <person name="Roy D.K."/>
            <person name="Haider R."/>
            <person name="Moosa M.M."/>
            <person name="Elias S.M."/>
            <person name="Hasan A.M."/>
            <person name="Jahan S."/>
            <person name="Shafiuddin M."/>
            <person name="Mahmood N."/>
            <person name="Shommy N.S."/>
        </authorList>
    </citation>
    <scope>NUCLEOTIDE SEQUENCE [LARGE SCALE GENOMIC DNA]</scope>
    <source>
        <strain evidence="4">cv. O-4</strain>
    </source>
</reference>
<dbReference type="PANTHER" id="PTHR34145">
    <property type="entry name" value="OS02G0105600 PROTEIN"/>
    <property type="match status" value="1"/>
</dbReference>
<dbReference type="InterPro" id="IPR036047">
    <property type="entry name" value="F-box-like_dom_sf"/>
</dbReference>
<evidence type="ECO:0000313" key="3">
    <source>
        <dbReference type="EMBL" id="OMO73675.1"/>
    </source>
</evidence>
<dbReference type="CDD" id="cd22160">
    <property type="entry name" value="F-box_AtFBL13-like"/>
    <property type="match status" value="1"/>
</dbReference>
<dbReference type="Proteomes" id="UP000187203">
    <property type="component" value="Unassembled WGS sequence"/>
</dbReference>
<accession>A0A1R3HTF0</accession>
<evidence type="ECO:0000259" key="2">
    <source>
        <dbReference type="Pfam" id="PF00646"/>
    </source>
</evidence>
<proteinExistence type="predicted"/>
<dbReference type="OrthoDB" id="976179at2759"/>
<dbReference type="PANTHER" id="PTHR34145:SF53">
    <property type="entry name" value="LEUCINE-RICH REPEAT DOMAIN SUPERFAMILY"/>
    <property type="match status" value="1"/>
</dbReference>
<feature type="compositionally biased region" description="Basic and acidic residues" evidence="1">
    <location>
        <begin position="8"/>
        <end position="22"/>
    </location>
</feature>
<organism evidence="3 4">
    <name type="scientific">Corchorus olitorius</name>
    <dbReference type="NCBI Taxonomy" id="93759"/>
    <lineage>
        <taxon>Eukaryota</taxon>
        <taxon>Viridiplantae</taxon>
        <taxon>Streptophyta</taxon>
        <taxon>Embryophyta</taxon>
        <taxon>Tracheophyta</taxon>
        <taxon>Spermatophyta</taxon>
        <taxon>Magnoliopsida</taxon>
        <taxon>eudicotyledons</taxon>
        <taxon>Gunneridae</taxon>
        <taxon>Pentapetalae</taxon>
        <taxon>rosids</taxon>
        <taxon>malvids</taxon>
        <taxon>Malvales</taxon>
        <taxon>Malvaceae</taxon>
        <taxon>Grewioideae</taxon>
        <taxon>Apeibeae</taxon>
        <taxon>Corchorus</taxon>
    </lineage>
</organism>
<dbReference type="InterPro" id="IPR001810">
    <property type="entry name" value="F-box_dom"/>
</dbReference>
<keyword evidence="4" id="KW-1185">Reference proteome</keyword>
<dbReference type="AlphaFoldDB" id="A0A1R3HTF0"/>
<dbReference type="SUPFAM" id="SSF81383">
    <property type="entry name" value="F-box domain"/>
    <property type="match status" value="1"/>
</dbReference>
<dbReference type="EMBL" id="AWUE01019401">
    <property type="protein sequence ID" value="OMO73675.1"/>
    <property type="molecule type" value="Genomic_DNA"/>
</dbReference>
<dbReference type="InterPro" id="IPR053772">
    <property type="entry name" value="At1g61320/At1g61330-like"/>
</dbReference>
<protein>
    <recommendedName>
        <fullName evidence="2">F-box domain-containing protein</fullName>
    </recommendedName>
</protein>
<evidence type="ECO:0000313" key="4">
    <source>
        <dbReference type="Proteomes" id="UP000187203"/>
    </source>
</evidence>
<sequence length="508" mass="59124">MGKKSRIIKKEEDIENDGTKLDPRKRELAPKRVYIGNLELDSKDYISRLPNDILYHIISKLPFEFAVQTTCLSTKWKDVWQKALLAMVEDASLEDVDITITNFLEQLPEFNKPRQDWGFKFNFGRGRLIRGTSLLVAITSNNTLVFDFSSLGKQKLSKRFDLLLPLNQQNPLDLLLRLDVQNPLDWLVPLNDQNLYYLYNKQLSPELIEVKSLHLKSMSSLACEAVSSLLSEKKLPFLESLTIEKCNGLRSLEINEAYGLLTLVVLDCPKLEFIILLQTGRDFKSFRYRGKSVFYQGAQPEDLMLDFRQGLSYNYDKGMKNKLSVLGLINFDHFNIVPLTILSTFFFNLQSIYRMFHSLPVLFKGRFCFLRELWWIDSSMEEDNVDVLLCFLTECYHLERLYVTIDPTCYKLTNTCKLVPRRGILSDLKLVKLEGFPNEKGEIAFVRRLIPLFEETPKIIAKSPGETCLRQIVKVDRPEKNGKNPYRFEVFKYKASYPDHSHKNFKLQ</sequence>
<feature type="domain" description="F-box" evidence="2">
    <location>
        <begin position="46"/>
        <end position="82"/>
    </location>
</feature>
<dbReference type="InterPro" id="IPR053781">
    <property type="entry name" value="F-box_AtFBL13-like"/>
</dbReference>